<accession>A0ABX7JJU5</accession>
<dbReference type="Pfam" id="PF01497">
    <property type="entry name" value="Peripla_BP_2"/>
    <property type="match status" value="1"/>
</dbReference>
<evidence type="ECO:0000256" key="3">
    <source>
        <dbReference type="ARBA" id="ARBA00022448"/>
    </source>
</evidence>
<keyword evidence="4" id="KW-0406">Ion transport</keyword>
<evidence type="ECO:0000313" key="9">
    <source>
        <dbReference type="Proteomes" id="UP000663629"/>
    </source>
</evidence>
<dbReference type="InterPro" id="IPR002491">
    <property type="entry name" value="ABC_transptr_periplasmic_BD"/>
</dbReference>
<dbReference type="Gene3D" id="3.40.50.1980">
    <property type="entry name" value="Nitrogenase molybdenum iron protein domain"/>
    <property type="match status" value="2"/>
</dbReference>
<reference evidence="8 9" key="1">
    <citation type="submission" date="2021-02" db="EMBL/GenBank/DDBJ databases">
        <title>Paracoccus methylovroum sp.nov., a new methanol and methylamine utilizing methylotrophic denitrifer.</title>
        <authorList>
            <person name="Timsy T."/>
            <person name="Behrendt U."/>
            <person name="Ulrich A."/>
            <person name="Spanner T."/>
            <person name="Foesel B.U."/>
            <person name="Horn M.A."/>
            <person name="Kolb S."/>
        </authorList>
    </citation>
    <scope>NUCLEOTIDE SEQUENCE [LARGE SCALE GENOMIC DNA]</scope>
    <source>
        <strain evidence="8 9">H4-D09</strain>
        <plasmid evidence="8 9">p1</plasmid>
    </source>
</reference>
<keyword evidence="8" id="KW-0614">Plasmid</keyword>
<evidence type="ECO:0000313" key="8">
    <source>
        <dbReference type="EMBL" id="QRZ14226.1"/>
    </source>
</evidence>
<evidence type="ECO:0000256" key="1">
    <source>
        <dbReference type="ARBA" id="ARBA00004196"/>
    </source>
</evidence>
<keyword evidence="5 6" id="KW-0732">Signal</keyword>
<dbReference type="PANTHER" id="PTHR30532">
    <property type="entry name" value="IRON III DICITRATE-BINDING PERIPLASMIC PROTEIN"/>
    <property type="match status" value="1"/>
</dbReference>
<evidence type="ECO:0000256" key="6">
    <source>
        <dbReference type="SAM" id="SignalP"/>
    </source>
</evidence>
<feature type="domain" description="Fe/B12 periplasmic-binding" evidence="7">
    <location>
        <begin position="39"/>
        <end position="305"/>
    </location>
</feature>
<keyword evidence="4" id="KW-0408">Iron</keyword>
<feature type="chain" id="PRO_5046641095" evidence="6">
    <location>
        <begin position="18"/>
        <end position="323"/>
    </location>
</feature>
<evidence type="ECO:0000256" key="4">
    <source>
        <dbReference type="ARBA" id="ARBA00022496"/>
    </source>
</evidence>
<proteinExistence type="inferred from homology"/>
<dbReference type="RefSeq" id="WP_205295203.1">
    <property type="nucleotide sequence ID" value="NZ_CP070369.1"/>
</dbReference>
<comment type="subcellular location">
    <subcellularLocation>
        <location evidence="1">Cell envelope</location>
    </subcellularLocation>
</comment>
<geneLocation type="plasmid" evidence="8 9">
    <name>p1</name>
</geneLocation>
<dbReference type="EMBL" id="CP070369">
    <property type="protein sequence ID" value="QRZ14226.1"/>
    <property type="molecule type" value="Genomic_DNA"/>
</dbReference>
<sequence length="323" mass="34546">MKTLALLVALTPGLTSAQDFPQRFDSIFGTTVVEARPERVVSLGYVAHDDLLALGVIPVALRYWYGPYPGGVWPWAQAALGEARPEVLRGEISFERIALLEPDLILAVSSGVSAQEYRMLSRMAPTIASEPRFGDYNTPWDELALTVGRAVGQEPKAQAQIDAIRARFAVIRADHPEWGDMTAVAATYSGGAPAVFLPGDTRADVLNNLGFKTPDALAQHAGESFYMELSAEDLTPLDADVVLWIGGTATAETVASMPLRPSMRAPREGREVWADELMAGALGHATLLSLPWVLDHIVPEIEAAADGDPATPVPSALAAGLVR</sequence>
<protein>
    <submittedName>
        <fullName evidence="8">ABC transporter substrate-binding protein</fullName>
    </submittedName>
</protein>
<evidence type="ECO:0000259" key="7">
    <source>
        <dbReference type="PROSITE" id="PS50983"/>
    </source>
</evidence>
<evidence type="ECO:0000256" key="5">
    <source>
        <dbReference type="ARBA" id="ARBA00022729"/>
    </source>
</evidence>
<dbReference type="PROSITE" id="PS50983">
    <property type="entry name" value="FE_B12_PBP"/>
    <property type="match status" value="1"/>
</dbReference>
<keyword evidence="4" id="KW-0410">Iron transport</keyword>
<keyword evidence="9" id="KW-1185">Reference proteome</keyword>
<gene>
    <name evidence="8" type="ORF">JWJ88_12050</name>
</gene>
<comment type="similarity">
    <text evidence="2">Belongs to the bacterial solute-binding protein 8 family.</text>
</comment>
<dbReference type="InterPro" id="IPR051313">
    <property type="entry name" value="Bact_iron-sidero_bind"/>
</dbReference>
<dbReference type="Proteomes" id="UP000663629">
    <property type="component" value="Plasmid p1"/>
</dbReference>
<evidence type="ECO:0000256" key="2">
    <source>
        <dbReference type="ARBA" id="ARBA00008814"/>
    </source>
</evidence>
<feature type="signal peptide" evidence="6">
    <location>
        <begin position="1"/>
        <end position="17"/>
    </location>
</feature>
<dbReference type="SUPFAM" id="SSF53807">
    <property type="entry name" value="Helical backbone' metal receptor"/>
    <property type="match status" value="1"/>
</dbReference>
<dbReference type="PANTHER" id="PTHR30532:SF24">
    <property type="entry name" value="FERRIC ENTEROBACTIN-BINDING PERIPLASMIC PROTEIN FEPB"/>
    <property type="match status" value="1"/>
</dbReference>
<organism evidence="8 9">
    <name type="scientific">Paracoccus methylovorus</name>
    <dbReference type="NCBI Taxonomy" id="2812658"/>
    <lineage>
        <taxon>Bacteria</taxon>
        <taxon>Pseudomonadati</taxon>
        <taxon>Pseudomonadota</taxon>
        <taxon>Alphaproteobacteria</taxon>
        <taxon>Rhodobacterales</taxon>
        <taxon>Paracoccaceae</taxon>
        <taxon>Paracoccus</taxon>
    </lineage>
</organism>
<keyword evidence="3" id="KW-0813">Transport</keyword>
<name>A0ABX7JJU5_9RHOB</name>